<dbReference type="InterPro" id="IPR041916">
    <property type="entry name" value="Anti_sigma_zinc_sf"/>
</dbReference>
<dbReference type="AlphaFoldDB" id="A0A5C4RY95"/>
<protein>
    <recommendedName>
        <fullName evidence="3">Anti-sigma factor</fullName>
    </recommendedName>
</protein>
<gene>
    <name evidence="1" type="ORF">E1B00_07835</name>
</gene>
<dbReference type="Gene3D" id="1.10.10.1320">
    <property type="entry name" value="Anti-sigma factor, zinc-finger domain"/>
    <property type="match status" value="1"/>
</dbReference>
<comment type="caution">
    <text evidence="1">The sequence shown here is derived from an EMBL/GenBank/DDBJ whole genome shotgun (WGS) entry which is preliminary data.</text>
</comment>
<dbReference type="RefSeq" id="WP_139447298.1">
    <property type="nucleotide sequence ID" value="NZ_SMDR01000001.1"/>
</dbReference>
<dbReference type="EMBL" id="SMDR01000001">
    <property type="protein sequence ID" value="TNJ35647.1"/>
    <property type="molecule type" value="Genomic_DNA"/>
</dbReference>
<dbReference type="Proteomes" id="UP000305760">
    <property type="component" value="Unassembled WGS sequence"/>
</dbReference>
<evidence type="ECO:0008006" key="3">
    <source>
        <dbReference type="Google" id="ProtNLM"/>
    </source>
</evidence>
<evidence type="ECO:0000313" key="2">
    <source>
        <dbReference type="Proteomes" id="UP000305760"/>
    </source>
</evidence>
<reference evidence="1 2" key="1">
    <citation type="submission" date="2019-03" db="EMBL/GenBank/DDBJ databases">
        <title>Arenimonas daejeonensis sp. nov., isolated from compost.</title>
        <authorList>
            <person name="Jeon C.O."/>
        </authorList>
    </citation>
    <scope>NUCLEOTIDE SEQUENCE [LARGE SCALE GENOMIC DNA]</scope>
    <source>
        <strain evidence="1 2">R29</strain>
    </source>
</reference>
<evidence type="ECO:0000313" key="1">
    <source>
        <dbReference type="EMBL" id="TNJ35647.1"/>
    </source>
</evidence>
<name>A0A5C4RY95_9GAMM</name>
<sequence length="238" mass="24996">MRITDEQLMAYADGELDAAAVVEVEVAIAADPALAEAVARHRALRRQLRDAFAPALDEPVPEHLLARVRAPAAPAAAVVPLRPRRRWALPEWAGLAAALALGVALSQAFLQPGEADLRTVAGGALRADGALAQALDHQLAADNRADARIAIGLSFRDGSGAYCRSFVLRQARPLAGLACRGDDGWHVPVTSEAAAENGELRPAAAALPPAVLLAVETRLAGDTLDADAERRARDAGWR</sequence>
<dbReference type="OrthoDB" id="5702022at2"/>
<keyword evidence="2" id="KW-1185">Reference proteome</keyword>
<organism evidence="1 2">
    <name type="scientific">Arenimonas terrae</name>
    <dbReference type="NCBI Taxonomy" id="2546226"/>
    <lineage>
        <taxon>Bacteria</taxon>
        <taxon>Pseudomonadati</taxon>
        <taxon>Pseudomonadota</taxon>
        <taxon>Gammaproteobacteria</taxon>
        <taxon>Lysobacterales</taxon>
        <taxon>Lysobacteraceae</taxon>
        <taxon>Arenimonas</taxon>
    </lineage>
</organism>
<accession>A0A5C4RY95</accession>
<proteinExistence type="predicted"/>